<keyword evidence="1" id="KW-0732">Signal</keyword>
<comment type="caution">
    <text evidence="2">The sequence shown here is derived from an EMBL/GenBank/DDBJ whole genome shotgun (WGS) entry which is preliminary data.</text>
</comment>
<evidence type="ECO:0008006" key="4">
    <source>
        <dbReference type="Google" id="ProtNLM"/>
    </source>
</evidence>
<sequence length="146" mass="15315">MRRASLCMVSVLALATLSPAPATATEERPASAGLSLELNKLEQNGAACRATMVAVNGFKAPLDEAAFELVTFDTAGLIGLMTVLDFGVLPAGKTLVRRFDLPQTDCAALSRILVNAVARCAGDGIALEQCRAQFTTTNRAAIDFGR</sequence>
<evidence type="ECO:0000256" key="1">
    <source>
        <dbReference type="SAM" id="SignalP"/>
    </source>
</evidence>
<feature type="chain" id="PRO_5008656378" description="Tat pathway signal sequence domain protein" evidence="1">
    <location>
        <begin position="25"/>
        <end position="146"/>
    </location>
</feature>
<dbReference type="AlphaFoldDB" id="A0A1C1YUE5"/>
<dbReference type="STRING" id="1480615.AWJ14_07335"/>
<keyword evidence="3" id="KW-1185">Reference proteome</keyword>
<accession>A0A1C1YUE5</accession>
<protein>
    <recommendedName>
        <fullName evidence="4">Tat pathway signal sequence domain protein</fullName>
    </recommendedName>
</protein>
<gene>
    <name evidence="2" type="ORF">AWJ14_07335</name>
</gene>
<dbReference type="EMBL" id="LQZT01000023">
    <property type="protein sequence ID" value="OCW56960.1"/>
    <property type="molecule type" value="Genomic_DNA"/>
</dbReference>
<reference evidence="2 3" key="1">
    <citation type="submission" date="2015-12" db="EMBL/GenBank/DDBJ databases">
        <authorList>
            <person name="Shamseldin A."/>
            <person name="Moawad H."/>
            <person name="Abd El-Rahim W.M."/>
            <person name="Sadowsky M.J."/>
        </authorList>
    </citation>
    <scope>NUCLEOTIDE SEQUENCE [LARGE SCALE GENOMIC DNA]</scope>
    <source>
        <strain evidence="2 3">JC234</strain>
    </source>
</reference>
<dbReference type="Proteomes" id="UP000094795">
    <property type="component" value="Unassembled WGS sequence"/>
</dbReference>
<feature type="signal peptide" evidence="1">
    <location>
        <begin position="1"/>
        <end position="24"/>
    </location>
</feature>
<name>A0A1C1YUE5_9HYPH</name>
<organism evidence="2 3">
    <name type="scientific">Hoeflea olei</name>
    <dbReference type="NCBI Taxonomy" id="1480615"/>
    <lineage>
        <taxon>Bacteria</taxon>
        <taxon>Pseudomonadati</taxon>
        <taxon>Pseudomonadota</taxon>
        <taxon>Alphaproteobacteria</taxon>
        <taxon>Hyphomicrobiales</taxon>
        <taxon>Rhizobiaceae</taxon>
        <taxon>Hoeflea</taxon>
    </lineage>
</organism>
<proteinExistence type="predicted"/>
<dbReference type="OrthoDB" id="7707524at2"/>
<dbReference type="RefSeq" id="WP_066180113.1">
    <property type="nucleotide sequence ID" value="NZ_LQZT01000023.1"/>
</dbReference>
<evidence type="ECO:0000313" key="2">
    <source>
        <dbReference type="EMBL" id="OCW56960.1"/>
    </source>
</evidence>
<evidence type="ECO:0000313" key="3">
    <source>
        <dbReference type="Proteomes" id="UP000094795"/>
    </source>
</evidence>